<dbReference type="GO" id="GO:0030288">
    <property type="term" value="C:outer membrane-bounded periplasmic space"/>
    <property type="evidence" value="ECO:0007669"/>
    <property type="project" value="UniProtKB-UniRule"/>
</dbReference>
<evidence type="ECO:0000313" key="3">
    <source>
        <dbReference type="EMBL" id="PTX52855.1"/>
    </source>
</evidence>
<dbReference type="NCBIfam" id="TIGR02795">
    <property type="entry name" value="tol_pal_ybgF"/>
    <property type="match status" value="1"/>
</dbReference>
<gene>
    <name evidence="1" type="primary">cpoB</name>
    <name evidence="3" type="ORF">C8N44_101145</name>
</gene>
<comment type="caution">
    <text evidence="3">The sequence shown here is derived from an EMBL/GenBank/DDBJ whole genome shotgun (WGS) entry which is preliminary data.</text>
</comment>
<dbReference type="EMBL" id="QBKN01000001">
    <property type="protein sequence ID" value="PTX52855.1"/>
    <property type="molecule type" value="Genomic_DNA"/>
</dbReference>
<dbReference type="HAMAP" id="MF_02066">
    <property type="entry name" value="CpoB"/>
    <property type="match status" value="1"/>
</dbReference>
<feature type="chain" id="PRO_5015791006" description="Cell division coordinator CpoB" evidence="1">
    <location>
        <begin position="21"/>
        <end position="285"/>
    </location>
</feature>
<feature type="region of interest" description="Disordered" evidence="2">
    <location>
        <begin position="115"/>
        <end position="162"/>
    </location>
</feature>
<keyword evidence="1" id="KW-0131">Cell cycle</keyword>
<dbReference type="InterPro" id="IPR034706">
    <property type="entry name" value="CpoB"/>
</dbReference>
<evidence type="ECO:0000313" key="4">
    <source>
        <dbReference type="Proteomes" id="UP000244069"/>
    </source>
</evidence>
<feature type="compositionally biased region" description="Gly residues" evidence="2">
    <location>
        <begin position="133"/>
        <end position="152"/>
    </location>
</feature>
<accession>A0A2T6B9V0</accession>
<dbReference type="InterPro" id="IPR014162">
    <property type="entry name" value="CpoB_C"/>
</dbReference>
<dbReference type="Pfam" id="PF13174">
    <property type="entry name" value="TPR_6"/>
    <property type="match status" value="1"/>
</dbReference>
<dbReference type="SUPFAM" id="SSF48452">
    <property type="entry name" value="TPR-like"/>
    <property type="match status" value="1"/>
</dbReference>
<dbReference type="OrthoDB" id="9763909at2"/>
<comment type="function">
    <text evidence="1">Mediates coordination of peptidoglycan synthesis and outer membrane constriction during cell division.</text>
</comment>
<dbReference type="AlphaFoldDB" id="A0A2T6B9V0"/>
<keyword evidence="1" id="KW-0732">Signal</keyword>
<evidence type="ECO:0000256" key="2">
    <source>
        <dbReference type="SAM" id="MobiDB-lite"/>
    </source>
</evidence>
<keyword evidence="1" id="KW-0175">Coiled coil</keyword>
<feature type="signal peptide" evidence="1">
    <location>
        <begin position="1"/>
        <end position="20"/>
    </location>
</feature>
<evidence type="ECO:0000256" key="1">
    <source>
        <dbReference type="HAMAP-Rule" id="MF_02066"/>
    </source>
</evidence>
<keyword evidence="4" id="KW-1185">Reference proteome</keyword>
<protein>
    <recommendedName>
        <fullName evidence="1">Cell division coordinator CpoB</fullName>
    </recommendedName>
</protein>
<dbReference type="GO" id="GO:0043093">
    <property type="term" value="P:FtsZ-dependent cytokinesis"/>
    <property type="evidence" value="ECO:0007669"/>
    <property type="project" value="UniProtKB-UniRule"/>
</dbReference>
<keyword evidence="1" id="KW-0132">Cell division</keyword>
<sequence precursor="true">MRRALTLCLALLMAPAAASAQDSQTLADIKQDMSVLYTQLQRLRQELNTTGLSDMQISGSALDRINTIEAELQRVTGKAEELEFRIEQVVNDGTNRLGDLDFRLCELEPNCDIGSLGDTPRLGGDAVPEQGSSRGGSGMSSGSASGTGGPLAGGAQLAVSEEEDYRAAQQALENNEFRRAAELFATFRADYPQGPLEPEALVGEGLALEGTGDLRGAARRYLDVYSGYPEAQVAPESLWRLGTSLAELGSVAEACVTLAEVGERYPQSSYVNEARSSMGDLNCQQ</sequence>
<feature type="coiled-coil region" evidence="1">
    <location>
        <begin position="26"/>
        <end position="92"/>
    </location>
</feature>
<dbReference type="Gene3D" id="1.25.40.10">
    <property type="entry name" value="Tetratricopeptide repeat domain"/>
    <property type="match status" value="1"/>
</dbReference>
<organism evidence="3 4">
    <name type="scientific">Allosediminivita pacifica</name>
    <dbReference type="NCBI Taxonomy" id="1267769"/>
    <lineage>
        <taxon>Bacteria</taxon>
        <taxon>Pseudomonadati</taxon>
        <taxon>Pseudomonadota</taxon>
        <taxon>Alphaproteobacteria</taxon>
        <taxon>Rhodobacterales</taxon>
        <taxon>Paracoccaceae</taxon>
        <taxon>Allosediminivita</taxon>
    </lineage>
</organism>
<dbReference type="InterPro" id="IPR011990">
    <property type="entry name" value="TPR-like_helical_dom_sf"/>
</dbReference>
<proteinExistence type="inferred from homology"/>
<dbReference type="InterPro" id="IPR019734">
    <property type="entry name" value="TPR_rpt"/>
</dbReference>
<comment type="similarity">
    <text evidence="1">Belongs to the CpoB family.</text>
</comment>
<comment type="subcellular location">
    <subcellularLocation>
        <location evidence="1">Periplasm</location>
    </subcellularLocation>
</comment>
<dbReference type="RefSeq" id="WP_107974239.1">
    <property type="nucleotide sequence ID" value="NZ_BMEZ01000001.1"/>
</dbReference>
<dbReference type="Proteomes" id="UP000244069">
    <property type="component" value="Unassembled WGS sequence"/>
</dbReference>
<name>A0A2T6B9V0_9RHOB</name>
<keyword evidence="1" id="KW-0574">Periplasm</keyword>
<reference evidence="3 4" key="1">
    <citation type="submission" date="2018-04" db="EMBL/GenBank/DDBJ databases">
        <title>Genomic Encyclopedia of Archaeal and Bacterial Type Strains, Phase II (KMG-II): from individual species to whole genera.</title>
        <authorList>
            <person name="Goeker M."/>
        </authorList>
    </citation>
    <scope>NUCLEOTIDE SEQUENCE [LARGE SCALE GENOMIC DNA]</scope>
    <source>
        <strain evidence="3 4">DSM 29329</strain>
    </source>
</reference>